<name>A0A3S1CIZ7_9CYAN</name>
<dbReference type="Gene3D" id="3.40.50.300">
    <property type="entry name" value="P-loop containing nucleotide triphosphate hydrolases"/>
    <property type="match status" value="1"/>
</dbReference>
<dbReference type="InterPro" id="IPR027417">
    <property type="entry name" value="P-loop_NTPase"/>
</dbReference>
<reference evidence="8" key="1">
    <citation type="submission" date="2018-12" db="EMBL/GenBank/DDBJ databases">
        <authorList>
            <person name="Will S."/>
            <person name="Neumann-Schaal M."/>
            <person name="Henke P."/>
        </authorList>
    </citation>
    <scope>NUCLEOTIDE SEQUENCE</scope>
    <source>
        <strain evidence="8">PCC 7102</strain>
    </source>
</reference>
<dbReference type="Pfam" id="PF13191">
    <property type="entry name" value="AAA_16"/>
    <property type="match status" value="1"/>
</dbReference>
<evidence type="ECO:0000259" key="6">
    <source>
        <dbReference type="PROSITE" id="PS50011"/>
    </source>
</evidence>
<evidence type="ECO:0000256" key="2">
    <source>
        <dbReference type="ARBA" id="ARBA00012438"/>
    </source>
</evidence>
<evidence type="ECO:0000256" key="3">
    <source>
        <dbReference type="ARBA" id="ARBA00022553"/>
    </source>
</evidence>
<sequence length="1762" mass="199109">MQSMILGYEITELIHEGLNSVIYRGVSESRRVILKVLKAEYPSLEQVARLKHEYSIIESLDLPTVVRAISLENYQNSVVLVLSDFGGISLKHYLENHQLSLVSFLSIAVQLAQALLSLHQHHIIHKDVKPANIIINPHTHEVKLTDFSIASRLDKETLQIVNPDQLEGTLAYISPEQTGRMNRSLDYRSDFYSLGVTFYEMLTGNLPFQSDDALNIIYSHIALSAPSLQTNSNVPPVLAAIIEKLMAKNAEDRYQSANGLLKDLQCCLDEAKSTGAIRDFALGENDKTAQLLFCEKLYGREQEVKTLLAAFERTTKEDKKTNRSEVVLVSGYSGIGKSSLVHEIHKPIVLQRGFFVFGKFDQFHRTVPYAAFTQAFKSLIQQLLTLGTQELRVWKDKLLVALFPNAQVIIDIIPELKLIIGDVEAPVAALSFTEAQNRFNQVFRAFVDVFALKEHPLVVFIDDLQWADIASLKLMQLLLNISDSQYLLFIGAYRDNEVSSTHVLMQTVEDIQKAGTTVNYITLKPLALECVQQLVSDALQEPLTTHHQELALLLFNQTSGNPFFLTQMLKTLYQEELLRFDFACECWSWELEQIQSAGIINLGVVELMSSNISKLPSTTQSALQFAACIGACFELHILAAVLDLSISELLNTLWIAIQQGFILPITSSSKLSLLMANSSDAYDSKLEFKFLHDRVQQAAYCLIPDNQKPTIHLKIGQLLLNTSAHKLEDNILDTVNHLNIAVDLLTASEKEQLIQLNIKASQKAKAANAYDTAVRNLNFNSNLLPVNTWQTHYKLTLDLYTELAGAEFLNINYQRALELSKVILSQAVDVLDKVAAYEIILRTYYSTAQYQNGIEFGIEALEELKVNLLEELPENVDFDKLENLPEIQDEYQIAVLKVLVTFSGCAFMSDANLYRKIILTMADISMQYGHSGTAAYAYVACGFNSNGTGNIDLGYRYGLLSLQILDKFNDNRFYPKVKVIYYGLIAHWKQHIKFTLQPLLHTMYKAIEIGDLEYASIGSGYYCLNLIFGTETIDLIAAKMADKIIFLEKFNQLVSIYFIKILHQLILNLKGVNSHPCELNGQSFDENQMMPFIIDNKISILMFIVDFSKLILNYLFKRYTEAIEYALLAEKNTMTMVSSVTIPQHNFYYSLSLIANYVNVCSLQQEVYLNQIELNQAQMKDWAAHCPSNYQNKYELVEAEKSRILGKYWEAMQFYDAAIKNASENEFILELALAYELAGEFYLSQDKPKIAKLYLSDAYYAYKKWGANAKVKHLESQYPYLTTIISQPTCLLNSTKTNTTNITNITNITNTATTYKGASFDITTVVKAYQALSSEIVIDKLLFILMQLIRENAGAQKIYFLAVRQQDLYIEAVLDTDSDNAKVLQSRALTESHQLPVSLIYYVQRTRNYLLLDDGALEIWSKDTYIQKYQPLSALIFPVISKNELVGILYLENNLVKGAFTSNHIELLSIIAAQAAISLENARFYETLEQKVSERTQELRETQLKLIQSEKMSSLGQLVAGIAHEINNPINFIQGNITYTHESTQSLLDIVQKYQQDYPNSVINDENSFDLEFMQSDLPKAFMSMKNGVARVKDIVLSLRNFARLDEAEYKEADIHEGLDNTLMLLTPKLEKIQVIKEYSNLPQVFCFAGELNQVFMHLLNNAIDAVVNIKAPKIRIITELRNNQIAVVIADNGKGINPEIREKILDPFFTTKPVGQGTGLGLSISHQIIMQHSGQLFFTSQLGVGTEFTILLPYTKVVACS</sequence>
<evidence type="ECO:0000256" key="4">
    <source>
        <dbReference type="ARBA" id="ARBA00022777"/>
    </source>
</evidence>
<dbReference type="InterPro" id="IPR005467">
    <property type="entry name" value="His_kinase_dom"/>
</dbReference>
<dbReference type="InterPro" id="IPR003594">
    <property type="entry name" value="HATPase_dom"/>
</dbReference>
<dbReference type="EC" id="2.7.13.3" evidence="2"/>
<dbReference type="Pfam" id="PF02518">
    <property type="entry name" value="HATPase_c"/>
    <property type="match status" value="1"/>
</dbReference>
<dbReference type="InterPro" id="IPR036890">
    <property type="entry name" value="HATPase_C_sf"/>
</dbReference>
<dbReference type="PANTHER" id="PTHR43642:SF1">
    <property type="entry name" value="HYBRID SIGNAL TRANSDUCTION HISTIDINE KINASE G"/>
    <property type="match status" value="1"/>
</dbReference>
<dbReference type="Gene3D" id="3.30.565.10">
    <property type="entry name" value="Histidine kinase-like ATPase, C-terminal domain"/>
    <property type="match status" value="1"/>
</dbReference>
<evidence type="ECO:0000313" key="8">
    <source>
        <dbReference type="EMBL" id="RUT03594.1"/>
    </source>
</evidence>
<organism evidence="8 9">
    <name type="scientific">Dulcicalothrix desertica PCC 7102</name>
    <dbReference type="NCBI Taxonomy" id="232991"/>
    <lineage>
        <taxon>Bacteria</taxon>
        <taxon>Bacillati</taxon>
        <taxon>Cyanobacteriota</taxon>
        <taxon>Cyanophyceae</taxon>
        <taxon>Nostocales</taxon>
        <taxon>Calotrichaceae</taxon>
        <taxon>Dulcicalothrix</taxon>
    </lineage>
</organism>
<dbReference type="Proteomes" id="UP000271624">
    <property type="component" value="Unassembled WGS sequence"/>
</dbReference>
<keyword evidence="4 8" id="KW-0418">Kinase</keyword>
<keyword evidence="5" id="KW-0902">Two-component regulatory system</keyword>
<keyword evidence="3" id="KW-0597">Phosphoprotein</keyword>
<evidence type="ECO:0000259" key="7">
    <source>
        <dbReference type="PROSITE" id="PS50109"/>
    </source>
</evidence>
<dbReference type="PANTHER" id="PTHR43642">
    <property type="entry name" value="HYBRID SIGNAL TRANSDUCTION HISTIDINE KINASE G"/>
    <property type="match status" value="1"/>
</dbReference>
<dbReference type="EMBL" id="RSCL01000013">
    <property type="protein sequence ID" value="RUT03594.1"/>
    <property type="molecule type" value="Genomic_DNA"/>
</dbReference>
<feature type="domain" description="Protein kinase" evidence="6">
    <location>
        <begin position="8"/>
        <end position="268"/>
    </location>
</feature>
<dbReference type="PROSITE" id="PS00108">
    <property type="entry name" value="PROTEIN_KINASE_ST"/>
    <property type="match status" value="1"/>
</dbReference>
<proteinExistence type="predicted"/>
<keyword evidence="8" id="KW-0723">Serine/threonine-protein kinase</keyword>
<dbReference type="Gene3D" id="1.10.510.10">
    <property type="entry name" value="Transferase(Phosphotransferase) domain 1"/>
    <property type="match status" value="1"/>
</dbReference>
<dbReference type="GO" id="GO:0004674">
    <property type="term" value="F:protein serine/threonine kinase activity"/>
    <property type="evidence" value="ECO:0007669"/>
    <property type="project" value="UniProtKB-KW"/>
</dbReference>
<dbReference type="InterPro" id="IPR003661">
    <property type="entry name" value="HisK_dim/P_dom"/>
</dbReference>
<dbReference type="InterPro" id="IPR053159">
    <property type="entry name" value="Hybrid_Histidine_Kinase"/>
</dbReference>
<dbReference type="Gene3D" id="3.30.450.40">
    <property type="match status" value="1"/>
</dbReference>
<dbReference type="InterPro" id="IPR036097">
    <property type="entry name" value="HisK_dim/P_sf"/>
</dbReference>
<dbReference type="SUPFAM" id="SSF55874">
    <property type="entry name" value="ATPase domain of HSP90 chaperone/DNA topoisomerase II/histidine kinase"/>
    <property type="match status" value="1"/>
</dbReference>
<dbReference type="InterPro" id="IPR003018">
    <property type="entry name" value="GAF"/>
</dbReference>
<dbReference type="Pfam" id="PF00069">
    <property type="entry name" value="Pkinase"/>
    <property type="match status" value="1"/>
</dbReference>
<dbReference type="SMART" id="SM00220">
    <property type="entry name" value="S_TKc"/>
    <property type="match status" value="1"/>
</dbReference>
<dbReference type="CDD" id="cd14014">
    <property type="entry name" value="STKc_PknB_like"/>
    <property type="match status" value="1"/>
</dbReference>
<gene>
    <name evidence="8" type="ORF">DSM106972_052330</name>
</gene>
<comment type="caution">
    <text evidence="8">The sequence shown here is derived from an EMBL/GenBank/DDBJ whole genome shotgun (WGS) entry which is preliminary data.</text>
</comment>
<dbReference type="InterPro" id="IPR000719">
    <property type="entry name" value="Prot_kinase_dom"/>
</dbReference>
<dbReference type="SUPFAM" id="SSF55781">
    <property type="entry name" value="GAF domain-like"/>
    <property type="match status" value="1"/>
</dbReference>
<dbReference type="GO" id="GO:0000155">
    <property type="term" value="F:phosphorelay sensor kinase activity"/>
    <property type="evidence" value="ECO:0007669"/>
    <property type="project" value="InterPro"/>
</dbReference>
<evidence type="ECO:0000256" key="5">
    <source>
        <dbReference type="ARBA" id="ARBA00023012"/>
    </source>
</evidence>
<reference evidence="8" key="2">
    <citation type="journal article" date="2019" name="Genome Biol. Evol.">
        <title>Day and night: Metabolic profiles and evolutionary relationships of six axenic non-marine cyanobacteria.</title>
        <authorList>
            <person name="Will S.E."/>
            <person name="Henke P."/>
            <person name="Boedeker C."/>
            <person name="Huang S."/>
            <person name="Brinkmann H."/>
            <person name="Rohde M."/>
            <person name="Jarek M."/>
            <person name="Friedl T."/>
            <person name="Seufert S."/>
            <person name="Schumacher M."/>
            <person name="Overmann J."/>
            <person name="Neumann-Schaal M."/>
            <person name="Petersen J."/>
        </authorList>
    </citation>
    <scope>NUCLEOTIDE SEQUENCE [LARGE SCALE GENOMIC DNA]</scope>
    <source>
        <strain evidence="8">PCC 7102</strain>
    </source>
</reference>
<dbReference type="SUPFAM" id="SSF56112">
    <property type="entry name" value="Protein kinase-like (PK-like)"/>
    <property type="match status" value="1"/>
</dbReference>
<dbReference type="InterPro" id="IPR029016">
    <property type="entry name" value="GAF-like_dom_sf"/>
</dbReference>
<comment type="catalytic activity">
    <reaction evidence="1">
        <text>ATP + protein L-histidine = ADP + protein N-phospho-L-histidine.</text>
        <dbReference type="EC" id="2.7.13.3"/>
    </reaction>
</comment>
<feature type="domain" description="Histidine kinase" evidence="7">
    <location>
        <begin position="1521"/>
        <end position="1757"/>
    </location>
</feature>
<dbReference type="PROSITE" id="PS50109">
    <property type="entry name" value="HIS_KIN"/>
    <property type="match status" value="1"/>
</dbReference>
<dbReference type="InterPro" id="IPR004358">
    <property type="entry name" value="Sig_transdc_His_kin-like_C"/>
</dbReference>
<evidence type="ECO:0000256" key="1">
    <source>
        <dbReference type="ARBA" id="ARBA00000085"/>
    </source>
</evidence>
<dbReference type="PROSITE" id="PS50011">
    <property type="entry name" value="PROTEIN_KINASE_DOM"/>
    <property type="match status" value="1"/>
</dbReference>
<dbReference type="Gene3D" id="1.10.287.130">
    <property type="match status" value="1"/>
</dbReference>
<protein>
    <recommendedName>
        <fullName evidence="2">histidine kinase</fullName>
        <ecNumber evidence="2">2.7.13.3</ecNumber>
    </recommendedName>
</protein>
<dbReference type="SUPFAM" id="SSF47384">
    <property type="entry name" value="Homodimeric domain of signal transducing histidine kinase"/>
    <property type="match status" value="1"/>
</dbReference>
<dbReference type="InterPro" id="IPR041664">
    <property type="entry name" value="AAA_16"/>
</dbReference>
<dbReference type="Pfam" id="PF01590">
    <property type="entry name" value="GAF"/>
    <property type="match status" value="1"/>
</dbReference>
<dbReference type="SMART" id="SM00387">
    <property type="entry name" value="HATPase_c"/>
    <property type="match status" value="1"/>
</dbReference>
<keyword evidence="9" id="KW-1185">Reference proteome</keyword>
<dbReference type="CDD" id="cd00082">
    <property type="entry name" value="HisKA"/>
    <property type="match status" value="1"/>
</dbReference>
<dbReference type="PRINTS" id="PR00344">
    <property type="entry name" value="BCTRLSENSOR"/>
</dbReference>
<dbReference type="SMART" id="SM00065">
    <property type="entry name" value="GAF"/>
    <property type="match status" value="1"/>
</dbReference>
<dbReference type="SUPFAM" id="SSF52540">
    <property type="entry name" value="P-loop containing nucleoside triphosphate hydrolases"/>
    <property type="match status" value="1"/>
</dbReference>
<dbReference type="InterPro" id="IPR011009">
    <property type="entry name" value="Kinase-like_dom_sf"/>
</dbReference>
<evidence type="ECO:0000313" key="9">
    <source>
        <dbReference type="Proteomes" id="UP000271624"/>
    </source>
</evidence>
<dbReference type="InterPro" id="IPR008271">
    <property type="entry name" value="Ser/Thr_kinase_AS"/>
</dbReference>
<keyword evidence="4 8" id="KW-0808">Transferase</keyword>
<accession>A0A3S1CIZ7</accession>
<dbReference type="GO" id="GO:0005524">
    <property type="term" value="F:ATP binding"/>
    <property type="evidence" value="ECO:0007669"/>
    <property type="project" value="InterPro"/>
</dbReference>